<keyword evidence="2" id="KW-1185">Reference proteome</keyword>
<protein>
    <submittedName>
        <fullName evidence="1">Uncharacterized protein</fullName>
    </submittedName>
</protein>
<gene>
    <name evidence="1" type="ORF">SAMN04488057_1133</name>
</gene>
<dbReference type="Proteomes" id="UP000184513">
    <property type="component" value="Unassembled WGS sequence"/>
</dbReference>
<reference evidence="1 2" key="1">
    <citation type="submission" date="2016-11" db="EMBL/GenBank/DDBJ databases">
        <authorList>
            <person name="Jaros S."/>
            <person name="Januszkiewicz K."/>
            <person name="Wedrychowicz H."/>
        </authorList>
    </citation>
    <scope>NUCLEOTIDE SEQUENCE [LARGE SCALE GENOMIC DNA]</scope>
    <source>
        <strain evidence="1 2">CGMCC 1.6102</strain>
    </source>
</reference>
<organism evidence="1 2">
    <name type="scientific">Cyclobacterium lianum</name>
    <dbReference type="NCBI Taxonomy" id="388280"/>
    <lineage>
        <taxon>Bacteria</taxon>
        <taxon>Pseudomonadati</taxon>
        <taxon>Bacteroidota</taxon>
        <taxon>Cytophagia</taxon>
        <taxon>Cytophagales</taxon>
        <taxon>Cyclobacteriaceae</taxon>
        <taxon>Cyclobacterium</taxon>
    </lineage>
</organism>
<proteinExistence type="predicted"/>
<sequence>MKLIANITVYDTCNGEQYNWNIVMDPTLPAPTHGIERDVPVTQWDDYKSCEIPCLPTGRHLTA</sequence>
<evidence type="ECO:0000313" key="1">
    <source>
        <dbReference type="EMBL" id="SHN23863.1"/>
    </source>
</evidence>
<dbReference type="AlphaFoldDB" id="A0A1M7Q145"/>
<accession>A0A1M7Q145</accession>
<dbReference type="EMBL" id="FRCY01000013">
    <property type="protein sequence ID" value="SHN23863.1"/>
    <property type="molecule type" value="Genomic_DNA"/>
</dbReference>
<evidence type="ECO:0000313" key="2">
    <source>
        <dbReference type="Proteomes" id="UP000184513"/>
    </source>
</evidence>
<name>A0A1M7Q145_9BACT</name>